<dbReference type="SMART" id="SM00195">
    <property type="entry name" value="DSPc"/>
    <property type="match status" value="1"/>
</dbReference>
<dbReference type="InterPro" id="IPR020422">
    <property type="entry name" value="TYR_PHOSPHATASE_DUAL_dom"/>
</dbReference>
<keyword evidence="7" id="KW-1185">Reference proteome</keyword>
<evidence type="ECO:0000259" key="5">
    <source>
        <dbReference type="PROSITE" id="PS50056"/>
    </source>
</evidence>
<evidence type="ECO:0000256" key="2">
    <source>
        <dbReference type="ARBA" id="ARBA00022801"/>
    </source>
</evidence>
<dbReference type="Proteomes" id="UP000053558">
    <property type="component" value="Unassembled WGS sequence"/>
</dbReference>
<evidence type="ECO:0000259" key="4">
    <source>
        <dbReference type="PROSITE" id="PS50054"/>
    </source>
</evidence>
<evidence type="ECO:0000313" key="6">
    <source>
        <dbReference type="EMBL" id="EIW76527.1"/>
    </source>
</evidence>
<protein>
    <submittedName>
        <fullName evidence="6">Phosphatases II</fullName>
    </submittedName>
</protein>
<dbReference type="Gene3D" id="3.90.190.10">
    <property type="entry name" value="Protein tyrosine phosphatase superfamily"/>
    <property type="match status" value="1"/>
</dbReference>
<feature type="domain" description="Tyrosine-protein phosphatase" evidence="4">
    <location>
        <begin position="11"/>
        <end position="152"/>
    </location>
</feature>
<organism evidence="6 7">
    <name type="scientific">Coniophora puteana (strain RWD-64-598)</name>
    <name type="common">Brown rot fungus</name>
    <dbReference type="NCBI Taxonomy" id="741705"/>
    <lineage>
        <taxon>Eukaryota</taxon>
        <taxon>Fungi</taxon>
        <taxon>Dikarya</taxon>
        <taxon>Basidiomycota</taxon>
        <taxon>Agaricomycotina</taxon>
        <taxon>Agaricomycetes</taxon>
        <taxon>Agaricomycetidae</taxon>
        <taxon>Boletales</taxon>
        <taxon>Coniophorineae</taxon>
        <taxon>Coniophoraceae</taxon>
        <taxon>Coniophora</taxon>
    </lineage>
</organism>
<comment type="caution">
    <text evidence="6">The sequence shown here is derived from an EMBL/GenBank/DDBJ whole genome shotgun (WGS) entry which is preliminary data.</text>
</comment>
<keyword evidence="3" id="KW-0904">Protein phosphatase</keyword>
<dbReference type="InterPro" id="IPR000387">
    <property type="entry name" value="Tyr_Pase_dom"/>
</dbReference>
<sequence length="203" mass="22717">MDGADVPLISVDSVLDGKLYIGNLAAGFSKDLHAQLNITHVLSVCPENPSSDADAVTHLCIPIQDTEFDDLLIHLPRTCQFIQSALDNHGVVLVHCLMGVSRSATVICAYLMQSQRIDARAALQVLRKRRSMVHPNYGFRKQLHTFAECRFKPSDSHPDYIAWMRRQKRDVTKYLNTISDTVPVVLDQLYLTRCLSPLSLSNA</sequence>
<feature type="domain" description="Tyrosine specific protein phosphatases" evidence="5">
    <location>
        <begin position="79"/>
        <end position="130"/>
    </location>
</feature>
<dbReference type="InterPro" id="IPR016130">
    <property type="entry name" value="Tyr_Pase_AS"/>
</dbReference>
<accession>A0A5M3MBV0</accession>
<dbReference type="OMA" id="AWWKDRY"/>
<dbReference type="GeneID" id="19208383"/>
<name>A0A5M3MBV0_CONPW</name>
<dbReference type="EMBL" id="JH711586">
    <property type="protein sequence ID" value="EIW76527.1"/>
    <property type="molecule type" value="Genomic_DNA"/>
</dbReference>
<dbReference type="CDD" id="cd14498">
    <property type="entry name" value="DSP"/>
    <property type="match status" value="1"/>
</dbReference>
<gene>
    <name evidence="6" type="ORF">CONPUDRAFT_64760</name>
</gene>
<dbReference type="InterPro" id="IPR029021">
    <property type="entry name" value="Prot-tyrosine_phosphatase-like"/>
</dbReference>
<dbReference type="KEGG" id="cput:CONPUDRAFT_64760"/>
<dbReference type="PANTHER" id="PTHR45848">
    <property type="entry name" value="DUAL SPECIFICITY PROTEIN PHOSPHATASE 12 FAMILY MEMBER"/>
    <property type="match status" value="1"/>
</dbReference>
<dbReference type="GO" id="GO:0004721">
    <property type="term" value="F:phosphoprotein phosphatase activity"/>
    <property type="evidence" value="ECO:0007669"/>
    <property type="project" value="UniProtKB-KW"/>
</dbReference>
<dbReference type="PROSITE" id="PS50054">
    <property type="entry name" value="TYR_PHOSPHATASE_DUAL"/>
    <property type="match status" value="1"/>
</dbReference>
<evidence type="ECO:0000256" key="1">
    <source>
        <dbReference type="ARBA" id="ARBA00008601"/>
    </source>
</evidence>
<comment type="similarity">
    <text evidence="1">Belongs to the protein-tyrosine phosphatase family. Non-receptor class dual specificity subfamily.</text>
</comment>
<dbReference type="RefSeq" id="XP_007773358.1">
    <property type="nucleotide sequence ID" value="XM_007775168.1"/>
</dbReference>
<proteinExistence type="inferred from homology"/>
<dbReference type="SUPFAM" id="SSF52799">
    <property type="entry name" value="(Phosphotyrosine protein) phosphatases II"/>
    <property type="match status" value="1"/>
</dbReference>
<reference evidence="7" key="1">
    <citation type="journal article" date="2012" name="Science">
        <title>The Paleozoic origin of enzymatic lignin decomposition reconstructed from 31 fungal genomes.</title>
        <authorList>
            <person name="Floudas D."/>
            <person name="Binder M."/>
            <person name="Riley R."/>
            <person name="Barry K."/>
            <person name="Blanchette R.A."/>
            <person name="Henrissat B."/>
            <person name="Martinez A.T."/>
            <person name="Otillar R."/>
            <person name="Spatafora J.W."/>
            <person name="Yadav J.S."/>
            <person name="Aerts A."/>
            <person name="Benoit I."/>
            <person name="Boyd A."/>
            <person name="Carlson A."/>
            <person name="Copeland A."/>
            <person name="Coutinho P.M."/>
            <person name="de Vries R.P."/>
            <person name="Ferreira P."/>
            <person name="Findley K."/>
            <person name="Foster B."/>
            <person name="Gaskell J."/>
            <person name="Glotzer D."/>
            <person name="Gorecki P."/>
            <person name="Heitman J."/>
            <person name="Hesse C."/>
            <person name="Hori C."/>
            <person name="Igarashi K."/>
            <person name="Jurgens J.A."/>
            <person name="Kallen N."/>
            <person name="Kersten P."/>
            <person name="Kohler A."/>
            <person name="Kuees U."/>
            <person name="Kumar T.K.A."/>
            <person name="Kuo A."/>
            <person name="LaButti K."/>
            <person name="Larrondo L.F."/>
            <person name="Lindquist E."/>
            <person name="Ling A."/>
            <person name="Lombard V."/>
            <person name="Lucas S."/>
            <person name="Lundell T."/>
            <person name="Martin R."/>
            <person name="McLaughlin D.J."/>
            <person name="Morgenstern I."/>
            <person name="Morin E."/>
            <person name="Murat C."/>
            <person name="Nagy L.G."/>
            <person name="Nolan M."/>
            <person name="Ohm R.A."/>
            <person name="Patyshakuliyeva A."/>
            <person name="Rokas A."/>
            <person name="Ruiz-Duenas F.J."/>
            <person name="Sabat G."/>
            <person name="Salamov A."/>
            <person name="Samejima M."/>
            <person name="Schmutz J."/>
            <person name="Slot J.C."/>
            <person name="St John F."/>
            <person name="Stenlid J."/>
            <person name="Sun H."/>
            <person name="Sun S."/>
            <person name="Syed K."/>
            <person name="Tsang A."/>
            <person name="Wiebenga A."/>
            <person name="Young D."/>
            <person name="Pisabarro A."/>
            <person name="Eastwood D.C."/>
            <person name="Martin F."/>
            <person name="Cullen D."/>
            <person name="Grigoriev I.V."/>
            <person name="Hibbett D.S."/>
        </authorList>
    </citation>
    <scope>NUCLEOTIDE SEQUENCE [LARGE SCALE GENOMIC DNA]</scope>
    <source>
        <strain evidence="7">RWD-64-598 SS2</strain>
    </source>
</reference>
<dbReference type="OrthoDB" id="10252009at2759"/>
<dbReference type="Pfam" id="PF00782">
    <property type="entry name" value="DSPc"/>
    <property type="match status" value="1"/>
</dbReference>
<dbReference type="PROSITE" id="PS50056">
    <property type="entry name" value="TYR_PHOSPHATASE_2"/>
    <property type="match status" value="1"/>
</dbReference>
<dbReference type="InterPro" id="IPR000340">
    <property type="entry name" value="Dual-sp_phosphatase_cat-dom"/>
</dbReference>
<evidence type="ECO:0000256" key="3">
    <source>
        <dbReference type="ARBA" id="ARBA00022912"/>
    </source>
</evidence>
<keyword evidence="2" id="KW-0378">Hydrolase</keyword>
<evidence type="ECO:0000313" key="7">
    <source>
        <dbReference type="Proteomes" id="UP000053558"/>
    </source>
</evidence>
<dbReference type="AlphaFoldDB" id="A0A5M3MBV0"/>
<dbReference type="PROSITE" id="PS00383">
    <property type="entry name" value="TYR_PHOSPHATASE_1"/>
    <property type="match status" value="1"/>
</dbReference>